<dbReference type="InterPro" id="IPR027022">
    <property type="entry name" value="ABC_permease_BceB-typ"/>
</dbReference>
<evidence type="ECO:0000256" key="2">
    <source>
        <dbReference type="ARBA" id="ARBA00022475"/>
    </source>
</evidence>
<name>A0ABS8EX61_9FIRM</name>
<keyword evidence="4 6" id="KW-1133">Transmembrane helix</keyword>
<keyword evidence="5 6" id="KW-0472">Membrane</keyword>
<evidence type="ECO:0000259" key="7">
    <source>
        <dbReference type="Pfam" id="PF02687"/>
    </source>
</evidence>
<dbReference type="InterPro" id="IPR052536">
    <property type="entry name" value="ABC-4_Integral_Memb_Prot"/>
</dbReference>
<dbReference type="RefSeq" id="WP_248835508.1">
    <property type="nucleotide sequence ID" value="NZ_JAJEQE010000029.1"/>
</dbReference>
<keyword evidence="3 6" id="KW-0812">Transmembrane</keyword>
<keyword evidence="6" id="KW-0813">Transport</keyword>
<keyword evidence="9" id="KW-1185">Reference proteome</keyword>
<feature type="transmembrane region" description="Helical" evidence="6">
    <location>
        <begin position="645"/>
        <end position="667"/>
    </location>
</feature>
<keyword evidence="2 6" id="KW-1003">Cell membrane</keyword>
<feature type="transmembrane region" description="Helical" evidence="6">
    <location>
        <begin position="608"/>
        <end position="630"/>
    </location>
</feature>
<feature type="transmembrane region" description="Helical" evidence="6">
    <location>
        <begin position="160"/>
        <end position="181"/>
    </location>
</feature>
<feature type="domain" description="ABC3 transporter permease C-terminal" evidence="7">
    <location>
        <begin position="558"/>
        <end position="675"/>
    </location>
</feature>
<feature type="transmembrane region" description="Helical" evidence="6">
    <location>
        <begin position="284"/>
        <end position="309"/>
    </location>
</feature>
<feature type="transmembrane region" description="Helical" evidence="6">
    <location>
        <begin position="106"/>
        <end position="129"/>
    </location>
</feature>
<sequence>MKRFFYAKIALTNLKKNRQTCFPYLLTCIATIMMFYIMASLSTNSALNKMRGGATMKIVLIFGSVIVGIFAVLFLFYTNSFLVKRRKKEFGLYYILGMEKRHISRVILWETIYTAILSLLFGIACGILFSKLVFLGLLKILKMEVVIGVEVSAFTLAETIGLFTGIFLLIFFNSVRLIYMVRPAELLKGGQIGEKMPKTKWPLAVLGIVTLTGGYILALKADNVMTGLNTFFVAVLLVIVGTFSLFTAGSIAFLKVLQKNKRYYYKTNHFISVSGMIYRMKQNAVSLSLICIMSTGVLLLISSTTSLYVGQEHSLYMHYPKEFRISLSLGTEPDDSAQFEKELKEIGTYAENYLKDNKIDVKNEESQTVIDVAALQKDGNVQITSSRIYDSEDFENLCMLQAVTLEDYNRETKKNETLKDGEALVFLEDVPLQQDTFSVNNMKWKVKHLPEDTRMGDTGLEFYANPVYRIVVKDFAQLQDLWKINKEVYRENASRVKYEYSFDVDLPEEKIQKLTSSLHAYFGEQKDAPHAFVYGIENRTEGRVEFYSLYGGLFFLGIFLGLLFVMATVLIIYYKQISEGYEDKERFAILKKIGMERGEINASIHSQVLMVFFLPLVLAGIHSCFAFHLVKEILMGGFGLWDVKLLVLSAVLTFLAFAVFYVIVYLLTAREYYKIVSE</sequence>
<dbReference type="Proteomes" id="UP001299235">
    <property type="component" value="Unassembled WGS sequence"/>
</dbReference>
<gene>
    <name evidence="8" type="ORF">LKD42_09130</name>
</gene>
<evidence type="ECO:0000256" key="3">
    <source>
        <dbReference type="ARBA" id="ARBA00022692"/>
    </source>
</evidence>
<evidence type="ECO:0000256" key="5">
    <source>
        <dbReference type="ARBA" id="ARBA00023136"/>
    </source>
</evidence>
<feature type="transmembrane region" description="Helical" evidence="6">
    <location>
        <begin position="58"/>
        <end position="78"/>
    </location>
</feature>
<evidence type="ECO:0000256" key="4">
    <source>
        <dbReference type="ARBA" id="ARBA00022989"/>
    </source>
</evidence>
<evidence type="ECO:0000256" key="1">
    <source>
        <dbReference type="ARBA" id="ARBA00004651"/>
    </source>
</evidence>
<dbReference type="Pfam" id="PF02687">
    <property type="entry name" value="FtsX"/>
    <property type="match status" value="2"/>
</dbReference>
<evidence type="ECO:0000313" key="9">
    <source>
        <dbReference type="Proteomes" id="UP001299235"/>
    </source>
</evidence>
<feature type="transmembrane region" description="Helical" evidence="6">
    <location>
        <begin position="231"/>
        <end position="254"/>
    </location>
</feature>
<dbReference type="PANTHER" id="PTHR46795">
    <property type="entry name" value="ABC TRANSPORTER PERMEASE-RELATED-RELATED"/>
    <property type="match status" value="1"/>
</dbReference>
<comment type="subcellular location">
    <subcellularLocation>
        <location evidence="1 6">Cell membrane</location>
        <topology evidence="1 6">Multi-pass membrane protein</topology>
    </subcellularLocation>
</comment>
<dbReference type="PANTHER" id="PTHR46795:SF3">
    <property type="entry name" value="ABC TRANSPORTER PERMEASE"/>
    <property type="match status" value="1"/>
</dbReference>
<comment type="similarity">
    <text evidence="6">Belongs to the ABC-4 integral membrane protein family.</text>
</comment>
<feature type="transmembrane region" description="Helical" evidence="6">
    <location>
        <begin position="201"/>
        <end position="219"/>
    </location>
</feature>
<comment type="caution">
    <text evidence="8">The sequence shown here is derived from an EMBL/GenBank/DDBJ whole genome shotgun (WGS) entry which is preliminary data.</text>
</comment>
<feature type="transmembrane region" description="Helical" evidence="6">
    <location>
        <begin position="21"/>
        <end position="38"/>
    </location>
</feature>
<protein>
    <submittedName>
        <fullName evidence="8">ABC transporter permease</fullName>
    </submittedName>
</protein>
<reference evidence="8 9" key="1">
    <citation type="submission" date="2021-10" db="EMBL/GenBank/DDBJ databases">
        <title>Anaerobic single-cell dispensing facilitates the cultivation of human gut bacteria.</title>
        <authorList>
            <person name="Afrizal A."/>
        </authorList>
    </citation>
    <scope>NUCLEOTIDE SEQUENCE [LARGE SCALE GENOMIC DNA]</scope>
    <source>
        <strain evidence="8 9">CLA-AA-H246</strain>
    </source>
</reference>
<evidence type="ECO:0000256" key="6">
    <source>
        <dbReference type="PIRNR" id="PIRNR018968"/>
    </source>
</evidence>
<dbReference type="EMBL" id="JAJEQE010000029">
    <property type="protein sequence ID" value="MCC2149418.1"/>
    <property type="molecule type" value="Genomic_DNA"/>
</dbReference>
<evidence type="ECO:0000313" key="8">
    <source>
        <dbReference type="EMBL" id="MCC2149418.1"/>
    </source>
</evidence>
<proteinExistence type="inferred from homology"/>
<organism evidence="8 9">
    <name type="scientific">Hominisplanchenecus faecis</name>
    <dbReference type="NCBI Taxonomy" id="2885351"/>
    <lineage>
        <taxon>Bacteria</taxon>
        <taxon>Bacillati</taxon>
        <taxon>Bacillota</taxon>
        <taxon>Clostridia</taxon>
        <taxon>Lachnospirales</taxon>
        <taxon>Lachnospiraceae</taxon>
        <taxon>Hominisplanchenecus</taxon>
    </lineage>
</organism>
<accession>A0ABS8EX61</accession>
<feature type="domain" description="ABC3 transporter permease C-terminal" evidence="7">
    <location>
        <begin position="62"/>
        <end position="178"/>
    </location>
</feature>
<dbReference type="InterPro" id="IPR003838">
    <property type="entry name" value="ABC3_permease_C"/>
</dbReference>
<dbReference type="PIRSF" id="PIRSF018968">
    <property type="entry name" value="ABC_permease_BceB"/>
    <property type="match status" value="1"/>
</dbReference>
<feature type="transmembrane region" description="Helical" evidence="6">
    <location>
        <begin position="549"/>
        <end position="574"/>
    </location>
</feature>